<dbReference type="HOGENOM" id="CLU_968482_0_0_6"/>
<comment type="caution">
    <text evidence="1">The sequence shown here is derived from an EMBL/GenBank/DDBJ whole genome shotgun (WGS) entry which is preliminary data.</text>
</comment>
<dbReference type="Proteomes" id="UP000016203">
    <property type="component" value="Unassembled WGS sequence"/>
</dbReference>
<organism evidence="1 2">
    <name type="scientific">Acinetobacter genomosp. 15BJ</name>
    <dbReference type="NCBI Taxonomy" id="106651"/>
    <lineage>
        <taxon>Bacteria</taxon>
        <taxon>Pseudomonadati</taxon>
        <taxon>Pseudomonadota</taxon>
        <taxon>Gammaproteobacteria</taxon>
        <taxon>Moraxellales</taxon>
        <taxon>Moraxellaceae</taxon>
        <taxon>Acinetobacter</taxon>
    </lineage>
</organism>
<protein>
    <submittedName>
        <fullName evidence="1">Uncharacterized protein</fullName>
    </submittedName>
</protein>
<evidence type="ECO:0000313" key="1">
    <source>
        <dbReference type="EMBL" id="EOR08808.1"/>
    </source>
</evidence>
<dbReference type="RefSeq" id="WP_016163116.1">
    <property type="nucleotide sequence ID" value="NZ_KE007347.1"/>
</dbReference>
<reference evidence="1 2" key="1">
    <citation type="submission" date="2013-03" db="EMBL/GenBank/DDBJ databases">
        <title>The Genome Sequence of Acinetobacter sp. CIP 110321.</title>
        <authorList>
            <consortium name="The Broad Institute Genome Sequencing Platform"/>
            <consortium name="The Broad Institute Genome Sequencing Center for Infectious Disease"/>
            <person name="Cerqueira G."/>
            <person name="Feldgarden M."/>
            <person name="Courvalin P."/>
            <person name="Perichon B."/>
            <person name="Grillot-Courvalin C."/>
            <person name="Clermont D."/>
            <person name="Rocha E."/>
            <person name="Yoon E.-J."/>
            <person name="Nemec A."/>
            <person name="Walker B."/>
            <person name="Young S.K."/>
            <person name="Zeng Q."/>
            <person name="Gargeya S."/>
            <person name="Fitzgerald M."/>
            <person name="Haas B."/>
            <person name="Abouelleil A."/>
            <person name="Alvarado L."/>
            <person name="Arachchi H.M."/>
            <person name="Berlin A.M."/>
            <person name="Chapman S.B."/>
            <person name="Dewar J."/>
            <person name="Goldberg J."/>
            <person name="Griggs A."/>
            <person name="Gujja S."/>
            <person name="Hansen M."/>
            <person name="Howarth C."/>
            <person name="Imamovic A."/>
            <person name="Larimer J."/>
            <person name="McCowan C."/>
            <person name="Murphy C."/>
            <person name="Neiman D."/>
            <person name="Pearson M."/>
            <person name="Priest M."/>
            <person name="Roberts A."/>
            <person name="Saif S."/>
            <person name="Shea T."/>
            <person name="Sisk P."/>
            <person name="Sykes S."/>
            <person name="Wortman J."/>
            <person name="Nusbaum C."/>
            <person name="Birren B."/>
        </authorList>
    </citation>
    <scope>NUCLEOTIDE SEQUENCE [LARGE SCALE GENOMIC DNA]</scope>
    <source>
        <strain evidence="1 2">CIP 110321</strain>
    </source>
</reference>
<accession>R9B2Z5</accession>
<gene>
    <name evidence="1" type="ORF">F896_01338</name>
</gene>
<sequence>MTTYNEAQTFCEIEKFIKEVVDDQISCEQFKQQIVPLIIKSRRFFIAGYDYVDSIIIFKLIERALFQANKYRLYENIYDLPDHVIESMIADIQSQFERIQDGHQYDQKKNKAETKKVERFLLNTMQYTDCLMIFPMRFGIREGVSSLGFNGFECYVNAILREVRARETNVFRCIHSVIWKIKHHPEQGYYLQIYFIYAGQAQDTTLSDHANKLIAKCEELSNGFGEVYIEEQAKKGWSVNCQDDRQIQRILQLLKSDFNANSKNHYLRVMLTRGKTFNCERIPLKLK</sequence>
<evidence type="ECO:0000313" key="2">
    <source>
        <dbReference type="Proteomes" id="UP000016203"/>
    </source>
</evidence>
<dbReference type="OrthoDB" id="6675915at2"/>
<proteinExistence type="predicted"/>
<dbReference type="PATRIC" id="fig|1217699.3.peg.1293"/>
<dbReference type="EMBL" id="AQFL01000009">
    <property type="protein sequence ID" value="EOR08808.1"/>
    <property type="molecule type" value="Genomic_DNA"/>
</dbReference>
<name>R9B2Z5_9GAMM</name>
<dbReference type="AlphaFoldDB" id="R9B2Z5"/>